<gene>
    <name evidence="13" type="ORF">GGD69_005644</name>
</gene>
<reference evidence="13 14" key="1">
    <citation type="submission" date="2020-08" db="EMBL/GenBank/DDBJ databases">
        <title>Genomic Encyclopedia of Type Strains, Phase IV (KMG-V): Genome sequencing to study the core and pangenomes of soil and plant-associated prokaryotes.</title>
        <authorList>
            <person name="Whitman W."/>
        </authorList>
    </citation>
    <scope>NUCLEOTIDE SEQUENCE [LARGE SCALE GENOMIC DNA]</scope>
    <source>
        <strain evidence="13 14">SEMIA 4013</strain>
    </source>
</reference>
<evidence type="ECO:0000256" key="10">
    <source>
        <dbReference type="ARBA" id="ARBA00023136"/>
    </source>
</evidence>
<dbReference type="AlphaFoldDB" id="A0AAW3V4R7"/>
<keyword evidence="7" id="KW-0547">Nucleotide-binding</keyword>
<comment type="caution">
    <text evidence="13">The sequence shown here is derived from an EMBL/GenBank/DDBJ whole genome shotgun (WGS) entry which is preliminary data.</text>
</comment>
<evidence type="ECO:0000256" key="6">
    <source>
        <dbReference type="ARBA" id="ARBA00022737"/>
    </source>
</evidence>
<dbReference type="PROSITE" id="PS50893">
    <property type="entry name" value="ABC_TRANSPORTER_2"/>
    <property type="match status" value="2"/>
</dbReference>
<evidence type="ECO:0000259" key="12">
    <source>
        <dbReference type="PROSITE" id="PS50893"/>
    </source>
</evidence>
<evidence type="ECO:0000256" key="5">
    <source>
        <dbReference type="ARBA" id="ARBA00022597"/>
    </source>
</evidence>
<dbReference type="CDD" id="cd03215">
    <property type="entry name" value="ABC_Carb_Monos_II"/>
    <property type="match status" value="1"/>
</dbReference>
<dbReference type="EMBL" id="JACIIK010000010">
    <property type="protein sequence ID" value="MBB6204750.1"/>
    <property type="molecule type" value="Genomic_DNA"/>
</dbReference>
<dbReference type="Gene3D" id="3.40.50.300">
    <property type="entry name" value="P-loop containing nucleotide triphosphate hydrolases"/>
    <property type="match status" value="2"/>
</dbReference>
<dbReference type="Pfam" id="PF00005">
    <property type="entry name" value="ABC_tran"/>
    <property type="match status" value="2"/>
</dbReference>
<name>A0AAW3V4R7_9BURK</name>
<dbReference type="GO" id="GO:0005524">
    <property type="term" value="F:ATP binding"/>
    <property type="evidence" value="ECO:0007669"/>
    <property type="project" value="UniProtKB-KW"/>
</dbReference>
<dbReference type="PANTHER" id="PTHR43790">
    <property type="entry name" value="CARBOHYDRATE TRANSPORT ATP-BINDING PROTEIN MG119-RELATED"/>
    <property type="match status" value="1"/>
</dbReference>
<evidence type="ECO:0000256" key="4">
    <source>
        <dbReference type="ARBA" id="ARBA00022519"/>
    </source>
</evidence>
<dbReference type="Proteomes" id="UP000518681">
    <property type="component" value="Unassembled WGS sequence"/>
</dbReference>
<dbReference type="FunFam" id="3.40.50.300:FF:000127">
    <property type="entry name" value="Ribose import ATP-binding protein RbsA"/>
    <property type="match status" value="1"/>
</dbReference>
<evidence type="ECO:0000256" key="1">
    <source>
        <dbReference type="ARBA" id="ARBA00004202"/>
    </source>
</evidence>
<evidence type="ECO:0000256" key="8">
    <source>
        <dbReference type="ARBA" id="ARBA00022840"/>
    </source>
</evidence>
<comment type="subcellular location">
    <subcellularLocation>
        <location evidence="1">Cell membrane</location>
        <topology evidence="1">Peripheral membrane protein</topology>
    </subcellularLocation>
</comment>
<keyword evidence="8 13" id="KW-0067">ATP-binding</keyword>
<keyword evidence="6" id="KW-0677">Repeat</keyword>
<protein>
    <submittedName>
        <fullName evidence="13">Ribose transport system ATP-binding protein</fullName>
    </submittedName>
</protein>
<evidence type="ECO:0000256" key="9">
    <source>
        <dbReference type="ARBA" id="ARBA00022967"/>
    </source>
</evidence>
<keyword evidence="2" id="KW-0813">Transport</keyword>
<dbReference type="InterPro" id="IPR003439">
    <property type="entry name" value="ABC_transporter-like_ATP-bd"/>
</dbReference>
<feature type="domain" description="ABC transporter" evidence="12">
    <location>
        <begin position="144"/>
        <end position="379"/>
    </location>
</feature>
<dbReference type="PROSITE" id="PS00211">
    <property type="entry name" value="ABC_TRANSPORTER_1"/>
    <property type="match status" value="1"/>
</dbReference>
<evidence type="ECO:0000313" key="14">
    <source>
        <dbReference type="Proteomes" id="UP000518681"/>
    </source>
</evidence>
<dbReference type="InterPro" id="IPR050107">
    <property type="entry name" value="ABC_carbohydrate_import_ATPase"/>
</dbReference>
<keyword evidence="5" id="KW-0762">Sugar transport</keyword>
<dbReference type="SMART" id="SM00382">
    <property type="entry name" value="AAA"/>
    <property type="match status" value="2"/>
</dbReference>
<dbReference type="InterPro" id="IPR003593">
    <property type="entry name" value="AAA+_ATPase"/>
</dbReference>
<accession>A0AAW3V4R7</accession>
<organism evidence="13 14">
    <name type="scientific">Paraburkholderia fungorum</name>
    <dbReference type="NCBI Taxonomy" id="134537"/>
    <lineage>
        <taxon>Bacteria</taxon>
        <taxon>Pseudomonadati</taxon>
        <taxon>Pseudomonadota</taxon>
        <taxon>Betaproteobacteria</taxon>
        <taxon>Burkholderiales</taxon>
        <taxon>Burkholderiaceae</taxon>
        <taxon>Paraburkholderia</taxon>
    </lineage>
</organism>
<keyword evidence="4" id="KW-0997">Cell inner membrane</keyword>
<evidence type="ECO:0000256" key="11">
    <source>
        <dbReference type="SAM" id="MobiDB-lite"/>
    </source>
</evidence>
<dbReference type="RefSeq" id="WP_260418152.1">
    <property type="nucleotide sequence ID" value="NZ_JACIIK010000010.1"/>
</dbReference>
<keyword evidence="9" id="KW-1278">Translocase</keyword>
<dbReference type="InterPro" id="IPR017871">
    <property type="entry name" value="ABC_transporter-like_CS"/>
</dbReference>
<dbReference type="GO" id="GO:0016887">
    <property type="term" value="F:ATP hydrolysis activity"/>
    <property type="evidence" value="ECO:0007669"/>
    <property type="project" value="InterPro"/>
</dbReference>
<evidence type="ECO:0000313" key="13">
    <source>
        <dbReference type="EMBL" id="MBB6204750.1"/>
    </source>
</evidence>
<dbReference type="GO" id="GO:0005886">
    <property type="term" value="C:plasma membrane"/>
    <property type="evidence" value="ECO:0007669"/>
    <property type="project" value="UniProtKB-SubCell"/>
</dbReference>
<dbReference type="PANTHER" id="PTHR43790:SF3">
    <property type="entry name" value="D-ALLOSE IMPORT ATP-BINDING PROTEIN ALSA-RELATED"/>
    <property type="match status" value="1"/>
</dbReference>
<dbReference type="InterPro" id="IPR027417">
    <property type="entry name" value="P-loop_NTPase"/>
</dbReference>
<evidence type="ECO:0000256" key="3">
    <source>
        <dbReference type="ARBA" id="ARBA00022475"/>
    </source>
</evidence>
<evidence type="ECO:0000256" key="7">
    <source>
        <dbReference type="ARBA" id="ARBA00022741"/>
    </source>
</evidence>
<keyword evidence="10" id="KW-0472">Membrane</keyword>
<feature type="domain" description="ABC transporter" evidence="12">
    <location>
        <begin position="390"/>
        <end position="635"/>
    </location>
</feature>
<dbReference type="CDD" id="cd03216">
    <property type="entry name" value="ABC_Carb_Monos_I"/>
    <property type="match status" value="1"/>
</dbReference>
<dbReference type="SUPFAM" id="SSF52540">
    <property type="entry name" value="P-loop containing nucleoside triphosphate hydrolases"/>
    <property type="match status" value="2"/>
</dbReference>
<feature type="region of interest" description="Disordered" evidence="11">
    <location>
        <begin position="116"/>
        <end position="139"/>
    </location>
</feature>
<evidence type="ECO:0000256" key="2">
    <source>
        <dbReference type="ARBA" id="ARBA00022448"/>
    </source>
</evidence>
<keyword evidence="3" id="KW-1003">Cell membrane</keyword>
<sequence>MILCGLRSRSWLYPTPASPRRRSIPSADPKSGLTNFRYVSMINLPPPFAAAAVAGSIREEQNHVPARRRRHELETALLEFSTRPAPRRALSARPHSGHARLAVAPGEHRTSALSARVSTSEPANAPAADAPVRSSRPDENGELLRLTGVTKRFPGVVALDSVSFDLRRAEVHAVCGENGAGKSTLMKIISGQYAPDEGSIVYKGSECRFASSLEAQAAGIAIIHQELNLVPHLSVAENIFLAREPRRGVFVDRARLRADAQRCLDRLGVDIAPGTLVRTLPVAQRQMVEIAKALSLDAEVLIMDEPTSSLTETETSQLFRIIHELKRAGVGIIYISHRLDEMTEIVDRVTVMRDGRYVSTDVFRETTIDKVVARMVGRSLEDKFPPRTSVPTGEVLLSVDQLARANVFGPVSFELRRGEILGFAGLMGAGRTEVARAIFGADLPDSGTVKLGNETLAIRSPIDAIRRGIAYLSEDRKANGLSLNMPVASNITLANMAAVSNRLGFIRFATEAAVAKRYVDALAIRTPSVRQIARNLSGGNQQKVVISKWLFRDSRVLFFDEPTRGIDVGAKFAIYELLDKLAAQGIGVVMISSELPEILGMTDRVAVFHEGELVTILETRQTTQEEIMHYASGRSGVSDTSGASQ</sequence>
<proteinExistence type="predicted"/>